<organism evidence="10">
    <name type="scientific">Telmatobacter sp. DSM 110680</name>
    <dbReference type="NCBI Taxonomy" id="3036704"/>
    <lineage>
        <taxon>Bacteria</taxon>
        <taxon>Pseudomonadati</taxon>
        <taxon>Acidobacteriota</taxon>
        <taxon>Terriglobia</taxon>
        <taxon>Terriglobales</taxon>
        <taxon>Acidobacteriaceae</taxon>
        <taxon>Telmatobacter</taxon>
    </lineage>
</organism>
<evidence type="ECO:0000259" key="9">
    <source>
        <dbReference type="Pfam" id="PF12704"/>
    </source>
</evidence>
<dbReference type="Pfam" id="PF02687">
    <property type="entry name" value="FtsX"/>
    <property type="match status" value="2"/>
</dbReference>
<dbReference type="InterPro" id="IPR003838">
    <property type="entry name" value="ABC3_permease_C"/>
</dbReference>
<dbReference type="AlphaFoldDB" id="A0AAU7DEB9"/>
<protein>
    <submittedName>
        <fullName evidence="10">ABC transporter permease</fullName>
    </submittedName>
</protein>
<accession>A0AAU7DEB9</accession>
<dbReference type="InterPro" id="IPR025857">
    <property type="entry name" value="MacB_PCD"/>
</dbReference>
<dbReference type="PANTHER" id="PTHR30572:SF4">
    <property type="entry name" value="ABC TRANSPORTER PERMEASE YTRF"/>
    <property type="match status" value="1"/>
</dbReference>
<feature type="domain" description="MacB-like periplasmic core" evidence="9">
    <location>
        <begin position="94"/>
        <end position="326"/>
    </location>
</feature>
<feature type="transmembrane region" description="Helical" evidence="7">
    <location>
        <begin position="829"/>
        <end position="854"/>
    </location>
</feature>
<keyword evidence="5 7" id="KW-0472">Membrane</keyword>
<dbReference type="NCBIfam" id="NF038403">
    <property type="entry name" value="perm_prefix_1"/>
    <property type="match status" value="1"/>
</dbReference>
<gene>
    <name evidence="10" type="ORF">P8935_13960</name>
</gene>
<evidence type="ECO:0000256" key="7">
    <source>
        <dbReference type="SAM" id="Phobius"/>
    </source>
</evidence>
<dbReference type="EMBL" id="CP121196">
    <property type="protein sequence ID" value="XBH15675.1"/>
    <property type="molecule type" value="Genomic_DNA"/>
</dbReference>
<feature type="transmembrane region" description="Helical" evidence="7">
    <location>
        <begin position="526"/>
        <end position="544"/>
    </location>
</feature>
<evidence type="ECO:0000256" key="3">
    <source>
        <dbReference type="ARBA" id="ARBA00022692"/>
    </source>
</evidence>
<feature type="transmembrane region" description="Helical" evidence="7">
    <location>
        <begin position="93"/>
        <end position="115"/>
    </location>
</feature>
<evidence type="ECO:0000256" key="6">
    <source>
        <dbReference type="ARBA" id="ARBA00038076"/>
    </source>
</evidence>
<feature type="transmembrane region" description="Helical" evidence="7">
    <location>
        <begin position="431"/>
        <end position="450"/>
    </location>
</feature>
<dbReference type="PANTHER" id="PTHR30572">
    <property type="entry name" value="MEMBRANE COMPONENT OF TRANSPORTER-RELATED"/>
    <property type="match status" value="1"/>
</dbReference>
<dbReference type="RefSeq" id="WP_348260909.1">
    <property type="nucleotide sequence ID" value="NZ_CP121196.1"/>
</dbReference>
<dbReference type="InterPro" id="IPR050250">
    <property type="entry name" value="Macrolide_Exporter_MacB"/>
</dbReference>
<dbReference type="InterPro" id="IPR047928">
    <property type="entry name" value="Perm_prefix_1"/>
</dbReference>
<proteinExistence type="inferred from homology"/>
<reference evidence="10" key="1">
    <citation type="submission" date="2023-03" db="EMBL/GenBank/DDBJ databases">
        <title>Edaphobacter sp.</title>
        <authorList>
            <person name="Huber K.J."/>
            <person name="Papendorf J."/>
            <person name="Pilke C."/>
            <person name="Bunk B."/>
            <person name="Sproeer C."/>
            <person name="Pester M."/>
        </authorList>
    </citation>
    <scope>NUCLEOTIDE SEQUENCE</scope>
    <source>
        <strain evidence="10">DSM 110680</strain>
    </source>
</reference>
<dbReference type="NCBIfam" id="TIGR03434">
    <property type="entry name" value="ADOP"/>
    <property type="match status" value="1"/>
</dbReference>
<evidence type="ECO:0000256" key="5">
    <source>
        <dbReference type="ARBA" id="ARBA00023136"/>
    </source>
</evidence>
<name>A0AAU7DEB9_9BACT</name>
<evidence type="ECO:0000256" key="2">
    <source>
        <dbReference type="ARBA" id="ARBA00022475"/>
    </source>
</evidence>
<evidence type="ECO:0000313" key="10">
    <source>
        <dbReference type="EMBL" id="XBH15675.1"/>
    </source>
</evidence>
<evidence type="ECO:0000256" key="4">
    <source>
        <dbReference type="ARBA" id="ARBA00022989"/>
    </source>
</evidence>
<feature type="domain" description="MacB-like periplasmic core" evidence="9">
    <location>
        <begin position="577"/>
        <end position="752"/>
    </location>
</feature>
<dbReference type="Pfam" id="PF12704">
    <property type="entry name" value="MacB_PCD"/>
    <property type="match status" value="2"/>
</dbReference>
<comment type="subcellular location">
    <subcellularLocation>
        <location evidence="1">Cell membrane</location>
        <topology evidence="1">Multi-pass membrane protein</topology>
    </subcellularLocation>
</comment>
<feature type="domain" description="ABC3 transporter permease C-terminal" evidence="8">
    <location>
        <begin position="383"/>
        <end position="500"/>
    </location>
</feature>
<evidence type="ECO:0000256" key="1">
    <source>
        <dbReference type="ARBA" id="ARBA00004651"/>
    </source>
</evidence>
<keyword evidence="4 7" id="KW-1133">Transmembrane helix</keyword>
<keyword evidence="3 7" id="KW-0812">Transmembrane</keyword>
<dbReference type="GO" id="GO:0005886">
    <property type="term" value="C:plasma membrane"/>
    <property type="evidence" value="ECO:0007669"/>
    <property type="project" value="UniProtKB-SubCell"/>
</dbReference>
<dbReference type="InterPro" id="IPR017800">
    <property type="entry name" value="ADOP"/>
</dbReference>
<evidence type="ECO:0000259" key="8">
    <source>
        <dbReference type="Pfam" id="PF02687"/>
    </source>
</evidence>
<comment type="similarity">
    <text evidence="6">Belongs to the ABC-4 integral membrane protein family.</text>
</comment>
<sequence length="909" mass="98036">MLRESWSRIRFFFAGKKRAEVDEELQFHLEREVEANLAAGMEYAEARRRAMVSFGSRERARESCRQERPSFYIESLVRDLRYGIRGLWRNPGFTVMAVLTLALAIGANATIFSLIDQTLMQKLPAAHPEELVVLDFAGAQPGHLHSVGGNTPGHHHEFSYPMYRDLRDQNTALSGLIAESQLTLGVTWNNHAESVQAELVSGNYFETLGVRPAVGRLFVAGDETAPGANPVVVLSFDYWRTHLAGAPVAGKTLLVNGTPFAIAGVADPGFHSMVWGQMPAVFVPLSMEQVLTPEWPYLKDHGSYWIDLIGRLKPGGTRAQAEASLNMLFTSLRAAEFTQLGDQSAHAKQGFISNAHLNVTAGAKGFSPMRDSLETPLTIILAMVMLVMGMAVVNVASLLLVRAAARAREISVRYALGATNRQVLRQLLSEGMLLGFVGAAAGLALAPQIQRLLIHWISANAQGGVPFSSILNWHVLGFSLGVTVAVSLLFSLAPAMQFRNPRLAEFMQQRTGTSAGGSLRFRRTCVALQIGFSLLLMLAAGMFVRTIHNLRHAETGFPTDHLLVFDLDPLLAGYSGKPVASVEERALDAIAALPGVHAVGATNDQDLAGDDVQGEMLPVGYAGKPDEEFSVELPWVSTSYLQTLGVPLSAGRYFNAADTATSQRVAIVNESFAKHYFVEPQRALGNIVRRPNKVDTDATIVGVVADVKHASVRDPAIATCYTLFAQATRETGLTFYVRTWQPPDSAITSVRAAIAGIDTRLIVGNQRTMAQEIDATLLAERAISMLATAFGMLATLLAGIGLYGILAYSTAQRTREIGIRMALGAQRHAVVKLILRETLVLTGGAVAATIPLAILAARMVRSQLFGVSVADPAVYGAGILTICLVAALAGFIPARRAATVDPARALRTD</sequence>
<feature type="transmembrane region" description="Helical" evidence="7">
    <location>
        <begin position="377"/>
        <end position="401"/>
    </location>
</feature>
<feature type="domain" description="ABC3 transporter permease C-terminal" evidence="8">
    <location>
        <begin position="790"/>
        <end position="902"/>
    </location>
</feature>
<feature type="transmembrane region" description="Helical" evidence="7">
    <location>
        <begin position="785"/>
        <end position="808"/>
    </location>
</feature>
<dbReference type="GO" id="GO:0022857">
    <property type="term" value="F:transmembrane transporter activity"/>
    <property type="evidence" value="ECO:0007669"/>
    <property type="project" value="TreeGrafter"/>
</dbReference>
<feature type="transmembrane region" description="Helical" evidence="7">
    <location>
        <begin position="470"/>
        <end position="493"/>
    </location>
</feature>
<feature type="transmembrane region" description="Helical" evidence="7">
    <location>
        <begin position="874"/>
        <end position="894"/>
    </location>
</feature>
<keyword evidence="2" id="KW-1003">Cell membrane</keyword>